<dbReference type="InterPro" id="IPR009520">
    <property type="entry name" value="DUF1140"/>
</dbReference>
<gene>
    <name evidence="1" type="ORF">AWT83_01285</name>
</gene>
<accession>A0A132P4I3</accession>
<evidence type="ECO:0008006" key="3">
    <source>
        <dbReference type="Google" id="ProtNLM"/>
    </source>
</evidence>
<dbReference type="Proteomes" id="UP000070452">
    <property type="component" value="Unassembled WGS sequence"/>
</dbReference>
<dbReference type="AlphaFoldDB" id="A0A132P4I3"/>
<evidence type="ECO:0000313" key="2">
    <source>
        <dbReference type="Proteomes" id="UP000070452"/>
    </source>
</evidence>
<sequence length="118" mass="14124">MDLITQYSDIILKKIMAKIQKDKKSKERAELVKLEMAETGAGVRSSRHWKAAANIEFYYNEIQKGFDQMRELDKQTNWSQKLHQDRFKFVEKYKEILEEYLRRTANDKKAHSIQHGFI</sequence>
<dbReference type="Pfam" id="PF06600">
    <property type="entry name" value="DUF1140"/>
    <property type="match status" value="1"/>
</dbReference>
<dbReference type="EMBL" id="LRHK01000001">
    <property type="protein sequence ID" value="KWX17207.1"/>
    <property type="molecule type" value="Genomic_DNA"/>
</dbReference>
<protein>
    <recommendedName>
        <fullName evidence="3">DUF1140 family protein</fullName>
    </recommendedName>
</protein>
<comment type="caution">
    <text evidence="1">The sequence shown here is derived from an EMBL/GenBank/DDBJ whole genome shotgun (WGS) entry which is preliminary data.</text>
</comment>
<reference evidence="1 2" key="1">
    <citation type="submission" date="2016-01" db="EMBL/GenBank/DDBJ databases">
        <title>Molecular Mechanisms for transfer of large genomic segments between Enterococcus faecium strains.</title>
        <authorList>
            <person name="Garcia-Solache M.A."/>
            <person name="Lebreton F."/>
            <person name="Mclaughlin R.E."/>
            <person name="Whiteaker J.D."/>
            <person name="Gilmore M.S."/>
            <person name="Rice L.B."/>
        </authorList>
    </citation>
    <scope>NUCLEOTIDE SEQUENCE [LARGE SCALE GENOMIC DNA]</scope>
    <source>
        <strain evidence="1 2">D344RRF x C68</strain>
    </source>
</reference>
<dbReference type="RefSeq" id="WP_002318038.1">
    <property type="nucleotide sequence ID" value="NZ_CAACXW010000001.1"/>
</dbReference>
<evidence type="ECO:0000313" key="1">
    <source>
        <dbReference type="EMBL" id="KWX17207.1"/>
    </source>
</evidence>
<proteinExistence type="predicted"/>
<name>A0A132P4I3_ENTFC</name>
<organism evidence="1 2">
    <name type="scientific">Enterococcus faecium</name>
    <name type="common">Streptococcus faecium</name>
    <dbReference type="NCBI Taxonomy" id="1352"/>
    <lineage>
        <taxon>Bacteria</taxon>
        <taxon>Bacillati</taxon>
        <taxon>Bacillota</taxon>
        <taxon>Bacilli</taxon>
        <taxon>Lactobacillales</taxon>
        <taxon>Enterococcaceae</taxon>
        <taxon>Enterococcus</taxon>
    </lineage>
</organism>